<comment type="caution">
    <text evidence="4">The sequence shown here is derived from an EMBL/GenBank/DDBJ whole genome shotgun (WGS) entry which is preliminary data.</text>
</comment>
<keyword evidence="5" id="KW-1185">Reference proteome</keyword>
<sequence length="102" mass="11617">MSTTETAAAMSNEKYRPARKLSLDEPTVQQLEKRLGQRPDKQELQDRNILKEDNVAPALQAAKERLQRSQLENKLGHALQQRPKPEELVKGGILNEDEMPMV</sequence>
<dbReference type="AlphaFoldDB" id="A0A4S4LXT0"/>
<dbReference type="Proteomes" id="UP000310158">
    <property type="component" value="Unassembled WGS sequence"/>
</dbReference>
<feature type="region of interest" description="Disordered" evidence="3">
    <location>
        <begin position="1"/>
        <end position="26"/>
    </location>
</feature>
<dbReference type="SMART" id="SM00707">
    <property type="entry name" value="RPEL"/>
    <property type="match status" value="2"/>
</dbReference>
<proteinExistence type="predicted"/>
<dbReference type="PROSITE" id="PS51073">
    <property type="entry name" value="RPEL"/>
    <property type="match status" value="1"/>
</dbReference>
<gene>
    <name evidence="4" type="ORF">EW146_g4082</name>
</gene>
<evidence type="ECO:0008006" key="6">
    <source>
        <dbReference type="Google" id="ProtNLM"/>
    </source>
</evidence>
<dbReference type="EMBL" id="SGPL01000151">
    <property type="protein sequence ID" value="THH16581.1"/>
    <property type="molecule type" value="Genomic_DNA"/>
</dbReference>
<dbReference type="OrthoDB" id="197676at2759"/>
<feature type="region of interest" description="Disordered" evidence="3">
    <location>
        <begin position="74"/>
        <end position="102"/>
    </location>
</feature>
<dbReference type="InterPro" id="IPR004018">
    <property type="entry name" value="RPEL_repeat"/>
</dbReference>
<accession>A0A4S4LXT0</accession>
<evidence type="ECO:0000313" key="5">
    <source>
        <dbReference type="Proteomes" id="UP000310158"/>
    </source>
</evidence>
<name>A0A4S4LXT0_9AGAM</name>
<dbReference type="Gene3D" id="6.10.150.10">
    <property type="match status" value="1"/>
</dbReference>
<keyword evidence="1" id="KW-0677">Repeat</keyword>
<feature type="repeat" description="RPEL" evidence="2">
    <location>
        <begin position="29"/>
        <end position="54"/>
    </location>
</feature>
<evidence type="ECO:0000256" key="3">
    <source>
        <dbReference type="SAM" id="MobiDB-lite"/>
    </source>
</evidence>
<reference evidence="4 5" key="1">
    <citation type="submission" date="2019-02" db="EMBL/GenBank/DDBJ databases">
        <title>Genome sequencing of the rare red list fungi Bondarzewia mesenterica.</title>
        <authorList>
            <person name="Buettner E."/>
            <person name="Kellner H."/>
        </authorList>
    </citation>
    <scope>NUCLEOTIDE SEQUENCE [LARGE SCALE GENOMIC DNA]</scope>
    <source>
        <strain evidence="4 5">DSM 108281</strain>
    </source>
</reference>
<evidence type="ECO:0000256" key="1">
    <source>
        <dbReference type="ARBA" id="ARBA00022737"/>
    </source>
</evidence>
<evidence type="ECO:0000313" key="4">
    <source>
        <dbReference type="EMBL" id="THH16581.1"/>
    </source>
</evidence>
<organism evidence="4 5">
    <name type="scientific">Bondarzewia mesenterica</name>
    <dbReference type="NCBI Taxonomy" id="1095465"/>
    <lineage>
        <taxon>Eukaryota</taxon>
        <taxon>Fungi</taxon>
        <taxon>Dikarya</taxon>
        <taxon>Basidiomycota</taxon>
        <taxon>Agaricomycotina</taxon>
        <taxon>Agaricomycetes</taxon>
        <taxon>Russulales</taxon>
        <taxon>Bondarzewiaceae</taxon>
        <taxon>Bondarzewia</taxon>
    </lineage>
</organism>
<dbReference type="Pfam" id="PF02755">
    <property type="entry name" value="RPEL"/>
    <property type="match status" value="2"/>
</dbReference>
<evidence type="ECO:0000256" key="2">
    <source>
        <dbReference type="PROSITE-ProRule" id="PRU00401"/>
    </source>
</evidence>
<protein>
    <recommendedName>
        <fullName evidence="6">RPEL repeat protein</fullName>
    </recommendedName>
</protein>